<name>F1Z8R8_9SPHN</name>
<accession>F1Z8R8</accession>
<reference evidence="1 2" key="1">
    <citation type="journal article" date="2012" name="J. Bacteriol.">
        <title>Draft Genome Sequence of Novosphingobium nitrogenifigens Y88T.</title>
        <authorList>
            <person name="Strabala T.J."/>
            <person name="Macdonald L."/>
            <person name="Liu V."/>
            <person name="Smit A.M."/>
        </authorList>
    </citation>
    <scope>NUCLEOTIDE SEQUENCE [LARGE SCALE GENOMIC DNA]</scope>
    <source>
        <strain evidence="1 2">DSM 19370</strain>
    </source>
</reference>
<dbReference type="STRING" id="983920.Y88_1401"/>
<dbReference type="AlphaFoldDB" id="F1Z8R8"/>
<comment type="caution">
    <text evidence="1">The sequence shown here is derived from an EMBL/GenBank/DDBJ whole genome shotgun (WGS) entry which is preliminary data.</text>
</comment>
<evidence type="ECO:0000313" key="2">
    <source>
        <dbReference type="Proteomes" id="UP000004728"/>
    </source>
</evidence>
<dbReference type="InParanoid" id="F1Z8R8"/>
<dbReference type="EMBL" id="AEWJ01000037">
    <property type="protein sequence ID" value="EGD59339.1"/>
    <property type="molecule type" value="Genomic_DNA"/>
</dbReference>
<protein>
    <submittedName>
        <fullName evidence="1">Uncharacterized protein</fullName>
    </submittedName>
</protein>
<gene>
    <name evidence="1" type="ORF">Y88_1401</name>
</gene>
<dbReference type="Proteomes" id="UP000004728">
    <property type="component" value="Unassembled WGS sequence"/>
</dbReference>
<evidence type="ECO:0000313" key="1">
    <source>
        <dbReference type="EMBL" id="EGD59339.1"/>
    </source>
</evidence>
<organism evidence="1 2">
    <name type="scientific">Novosphingobium nitrogenifigens DSM 19370</name>
    <dbReference type="NCBI Taxonomy" id="983920"/>
    <lineage>
        <taxon>Bacteria</taxon>
        <taxon>Pseudomonadati</taxon>
        <taxon>Pseudomonadota</taxon>
        <taxon>Alphaproteobacteria</taxon>
        <taxon>Sphingomonadales</taxon>
        <taxon>Sphingomonadaceae</taxon>
        <taxon>Novosphingobium</taxon>
    </lineage>
</organism>
<proteinExistence type="predicted"/>
<keyword evidence="2" id="KW-1185">Reference proteome</keyword>
<dbReference type="HOGENOM" id="CLU_3273566_0_0_5"/>
<sequence>MRVAQLLDGCEESIKIKVKVFNRRWFSHGLQPESGEPQMRT</sequence>